<dbReference type="Proteomes" id="UP000267289">
    <property type="component" value="Unassembled WGS sequence"/>
</dbReference>
<dbReference type="EC" id="1.1.98.-" evidence="4"/>
<evidence type="ECO:0000256" key="2">
    <source>
        <dbReference type="ARBA" id="ARBA00023002"/>
    </source>
</evidence>
<sequence>MTFDTRNGTRGARQPGGRLMKWINTWNTRRIRRKGGRIMGMDALVLTTIGRKSGTERSTPVAWFPDSDHSWLIVASANGAAHNPAWYYNLAAHPDRARIDVGGRTIPVSAEQLHGQARDRAWRQITAAKKQFAKYEKQTDRDIPVIRLTARPS</sequence>
<evidence type="ECO:0000313" key="4">
    <source>
        <dbReference type="EMBL" id="VBA34474.1"/>
    </source>
</evidence>
<organism evidence="4 5">
    <name type="scientific">Mycobacterium innocens</name>
    <dbReference type="NCBI Taxonomy" id="2341083"/>
    <lineage>
        <taxon>Bacteria</taxon>
        <taxon>Bacillati</taxon>
        <taxon>Actinomycetota</taxon>
        <taxon>Actinomycetes</taxon>
        <taxon>Mycobacteriales</taxon>
        <taxon>Mycobacteriaceae</taxon>
        <taxon>Mycobacterium</taxon>
    </lineage>
</organism>
<evidence type="ECO:0000313" key="5">
    <source>
        <dbReference type="Proteomes" id="UP000267289"/>
    </source>
</evidence>
<accession>A0A498PN36</accession>
<dbReference type="GO" id="GO:0005886">
    <property type="term" value="C:plasma membrane"/>
    <property type="evidence" value="ECO:0007669"/>
    <property type="project" value="TreeGrafter"/>
</dbReference>
<evidence type="ECO:0000256" key="3">
    <source>
        <dbReference type="ARBA" id="ARBA00049106"/>
    </source>
</evidence>
<protein>
    <submittedName>
        <fullName evidence="4">F420H(2)-dependent quinone reductase</fullName>
        <ecNumber evidence="4">1.1.98.-</ecNumber>
    </submittedName>
</protein>
<dbReference type="InterPro" id="IPR012349">
    <property type="entry name" value="Split_barrel_FMN-bd"/>
</dbReference>
<dbReference type="RefSeq" id="WP_082274841.1">
    <property type="nucleotide sequence ID" value="NZ_UPHQ01000022.1"/>
</dbReference>
<keyword evidence="2 4" id="KW-0560">Oxidoreductase</keyword>
<dbReference type="InterPro" id="IPR004378">
    <property type="entry name" value="F420H2_quin_Rdtase"/>
</dbReference>
<name>A0A498PN36_9MYCO</name>
<comment type="catalytic activity">
    <reaction evidence="3">
        <text>oxidized coenzyme F420-(gamma-L-Glu)(n) + a quinol + H(+) = reduced coenzyme F420-(gamma-L-Glu)(n) + a quinone</text>
        <dbReference type="Rhea" id="RHEA:39663"/>
        <dbReference type="Rhea" id="RHEA-COMP:12939"/>
        <dbReference type="Rhea" id="RHEA-COMP:14378"/>
        <dbReference type="ChEBI" id="CHEBI:15378"/>
        <dbReference type="ChEBI" id="CHEBI:24646"/>
        <dbReference type="ChEBI" id="CHEBI:132124"/>
        <dbReference type="ChEBI" id="CHEBI:133980"/>
        <dbReference type="ChEBI" id="CHEBI:139511"/>
    </reaction>
</comment>
<comment type="similarity">
    <text evidence="1">Belongs to the F420H(2)-dependent quinone reductase family.</text>
</comment>
<dbReference type="GO" id="GO:0052755">
    <property type="term" value="F:coenzyme F420H2:quinone oxidoreductase activity"/>
    <property type="evidence" value="ECO:0007669"/>
    <property type="project" value="RHEA"/>
</dbReference>
<dbReference type="OrthoDB" id="8225825at2"/>
<dbReference type="PANTHER" id="PTHR39428">
    <property type="entry name" value="F420H(2)-DEPENDENT QUINONE REDUCTASE RV1261C"/>
    <property type="match status" value="1"/>
</dbReference>
<evidence type="ECO:0000256" key="1">
    <source>
        <dbReference type="ARBA" id="ARBA00008710"/>
    </source>
</evidence>
<proteinExistence type="inferred from homology"/>
<dbReference type="GO" id="GO:0070967">
    <property type="term" value="F:coenzyme F420 binding"/>
    <property type="evidence" value="ECO:0007669"/>
    <property type="project" value="TreeGrafter"/>
</dbReference>
<dbReference type="Gene3D" id="2.30.110.10">
    <property type="entry name" value="Electron Transport, Fmn-binding Protein, Chain A"/>
    <property type="match status" value="1"/>
</dbReference>
<gene>
    <name evidence="4" type="ORF">LAUMK13_00501</name>
</gene>
<dbReference type="EMBL" id="UPHQ01000022">
    <property type="protein sequence ID" value="VBA34474.1"/>
    <property type="molecule type" value="Genomic_DNA"/>
</dbReference>
<reference evidence="4 5" key="1">
    <citation type="submission" date="2018-09" db="EMBL/GenBank/DDBJ databases">
        <authorList>
            <person name="Tagini F."/>
        </authorList>
    </citation>
    <scope>NUCLEOTIDE SEQUENCE [LARGE SCALE GENOMIC DNA]</scope>
    <source>
        <strain evidence="4 5">MK13</strain>
    </source>
</reference>
<dbReference type="AlphaFoldDB" id="A0A498PN36"/>
<dbReference type="Pfam" id="PF04075">
    <property type="entry name" value="F420H2_quin_red"/>
    <property type="match status" value="1"/>
</dbReference>
<dbReference type="PANTHER" id="PTHR39428:SF1">
    <property type="entry name" value="F420H(2)-DEPENDENT QUINONE REDUCTASE RV1261C"/>
    <property type="match status" value="1"/>
</dbReference>
<keyword evidence="5" id="KW-1185">Reference proteome</keyword>
<dbReference type="NCBIfam" id="TIGR00026">
    <property type="entry name" value="hi_GC_TIGR00026"/>
    <property type="match status" value="1"/>
</dbReference>